<protein>
    <submittedName>
        <fullName evidence="2">Uncharacterized protein</fullName>
    </submittedName>
</protein>
<name>A0ABU6U060_9FABA</name>
<dbReference type="Pfam" id="PF14223">
    <property type="entry name" value="Retrotran_gag_2"/>
    <property type="match status" value="1"/>
</dbReference>
<evidence type="ECO:0000256" key="1">
    <source>
        <dbReference type="SAM" id="MobiDB-lite"/>
    </source>
</evidence>
<feature type="region of interest" description="Disordered" evidence="1">
    <location>
        <begin position="1"/>
        <end position="20"/>
    </location>
</feature>
<comment type="caution">
    <text evidence="2">The sequence shown here is derived from an EMBL/GenBank/DDBJ whole genome shotgun (WGS) entry which is preliminary data.</text>
</comment>
<keyword evidence="3" id="KW-1185">Reference proteome</keyword>
<gene>
    <name evidence="2" type="ORF">PIB30_108327</name>
</gene>
<dbReference type="EMBL" id="JASCZI010095625">
    <property type="protein sequence ID" value="MED6154062.1"/>
    <property type="molecule type" value="Genomic_DNA"/>
</dbReference>
<dbReference type="Proteomes" id="UP001341840">
    <property type="component" value="Unassembled WGS sequence"/>
</dbReference>
<dbReference type="PANTHER" id="PTHR34676:SF8">
    <property type="entry name" value="TRANSMEMBRANE PROTEIN"/>
    <property type="match status" value="1"/>
</dbReference>
<feature type="compositionally biased region" description="Basic and acidic residues" evidence="1">
    <location>
        <begin position="11"/>
        <end position="20"/>
    </location>
</feature>
<feature type="non-terminal residue" evidence="2">
    <location>
        <position position="1"/>
    </location>
</feature>
<proteinExistence type="predicted"/>
<organism evidence="2 3">
    <name type="scientific">Stylosanthes scabra</name>
    <dbReference type="NCBI Taxonomy" id="79078"/>
    <lineage>
        <taxon>Eukaryota</taxon>
        <taxon>Viridiplantae</taxon>
        <taxon>Streptophyta</taxon>
        <taxon>Embryophyta</taxon>
        <taxon>Tracheophyta</taxon>
        <taxon>Spermatophyta</taxon>
        <taxon>Magnoliopsida</taxon>
        <taxon>eudicotyledons</taxon>
        <taxon>Gunneridae</taxon>
        <taxon>Pentapetalae</taxon>
        <taxon>rosids</taxon>
        <taxon>fabids</taxon>
        <taxon>Fabales</taxon>
        <taxon>Fabaceae</taxon>
        <taxon>Papilionoideae</taxon>
        <taxon>50 kb inversion clade</taxon>
        <taxon>dalbergioids sensu lato</taxon>
        <taxon>Dalbergieae</taxon>
        <taxon>Pterocarpus clade</taxon>
        <taxon>Stylosanthes</taxon>
    </lineage>
</organism>
<dbReference type="PANTHER" id="PTHR34676">
    <property type="entry name" value="DUF4219 DOMAIN-CONTAINING PROTEIN-RELATED"/>
    <property type="match status" value="1"/>
</dbReference>
<sequence>GNYVPTRKTTQKVDDKDVEKEVPKTKKEYTEDDWKKIAFNFKAINFLHYGLNQDDYMKISTCTTAKEILDKLVITFEGTDHVKK</sequence>
<evidence type="ECO:0000313" key="2">
    <source>
        <dbReference type="EMBL" id="MED6154062.1"/>
    </source>
</evidence>
<evidence type="ECO:0000313" key="3">
    <source>
        <dbReference type="Proteomes" id="UP001341840"/>
    </source>
</evidence>
<accession>A0ABU6U060</accession>
<reference evidence="2 3" key="1">
    <citation type="journal article" date="2023" name="Plants (Basel)">
        <title>Bridging the Gap: Combining Genomics and Transcriptomics Approaches to Understand Stylosanthes scabra, an Orphan Legume from the Brazilian Caatinga.</title>
        <authorList>
            <person name="Ferreira-Neto J.R.C."/>
            <person name="da Silva M.D."/>
            <person name="Binneck E."/>
            <person name="de Melo N.F."/>
            <person name="da Silva R.H."/>
            <person name="de Melo A.L.T.M."/>
            <person name="Pandolfi V."/>
            <person name="Bustamante F.O."/>
            <person name="Brasileiro-Vidal A.C."/>
            <person name="Benko-Iseppon A.M."/>
        </authorList>
    </citation>
    <scope>NUCLEOTIDE SEQUENCE [LARGE SCALE GENOMIC DNA]</scope>
    <source>
        <tissue evidence="2">Leaves</tissue>
    </source>
</reference>